<dbReference type="EMBL" id="CP001825">
    <property type="protein sequence ID" value="ACZ41605.1"/>
    <property type="molecule type" value="Genomic_DNA"/>
</dbReference>
<dbReference type="InterPro" id="IPR027417">
    <property type="entry name" value="P-loop_NTPase"/>
</dbReference>
<reference evidence="11" key="1">
    <citation type="journal article" date="2010" name="Stand. Genomic Sci.">
        <title>Complete genome sequence of 'Thermobaculum terrenum' type strain (YNP1).</title>
        <authorList>
            <person name="Kiss H."/>
            <person name="Cleland D."/>
            <person name="Lapidus A."/>
            <person name="Lucas S."/>
            <person name="Glavina Del Rio T."/>
            <person name="Nolan M."/>
            <person name="Tice H."/>
            <person name="Han C."/>
            <person name="Goodwin L."/>
            <person name="Pitluck S."/>
            <person name="Liolios K."/>
            <person name="Ivanova N."/>
            <person name="Mavromatis K."/>
            <person name="Ovchinnikova G."/>
            <person name="Pati A."/>
            <person name="Chen A."/>
            <person name="Palaniappan K."/>
            <person name="Land M."/>
            <person name="Hauser L."/>
            <person name="Chang Y."/>
            <person name="Jeffries C."/>
            <person name="Lu M."/>
            <person name="Brettin T."/>
            <person name="Detter J."/>
            <person name="Goker M."/>
            <person name="Tindall B."/>
            <person name="Beck B."/>
            <person name="McDermott T."/>
            <person name="Woyke T."/>
            <person name="Bristow J."/>
            <person name="Eisen J."/>
            <person name="Markowitz V."/>
            <person name="Hugenholtz P."/>
            <person name="Kyrpides N."/>
            <person name="Klenk H."/>
            <person name="Cheng J."/>
        </authorList>
    </citation>
    <scope>NUCLEOTIDE SEQUENCE [LARGE SCALE GENOMIC DNA]</scope>
    <source>
        <strain evidence="11">ATCC BAA-798 / YNP1</strain>
    </source>
</reference>
<protein>
    <recommendedName>
        <fullName evidence="2">(d)CMP kinase</fullName>
        <ecNumber evidence="2">2.7.4.25</ecNumber>
    </recommendedName>
</protein>
<evidence type="ECO:0000256" key="3">
    <source>
        <dbReference type="ARBA" id="ARBA00022679"/>
    </source>
</evidence>
<keyword evidence="3" id="KW-0808">Transferase</keyword>
<comment type="similarity">
    <text evidence="1">Belongs to the cytidylate kinase family. Type 1 subfamily.</text>
</comment>
<keyword evidence="11" id="KW-1185">Reference proteome</keyword>
<keyword evidence="5 10" id="KW-0418">Kinase</keyword>
<comment type="catalytic activity">
    <reaction evidence="7">
        <text>dCMP + ATP = dCDP + ADP</text>
        <dbReference type="Rhea" id="RHEA:25094"/>
        <dbReference type="ChEBI" id="CHEBI:30616"/>
        <dbReference type="ChEBI" id="CHEBI:57566"/>
        <dbReference type="ChEBI" id="CHEBI:58593"/>
        <dbReference type="ChEBI" id="CHEBI:456216"/>
        <dbReference type="EC" id="2.7.4.25"/>
    </reaction>
</comment>
<evidence type="ECO:0000256" key="1">
    <source>
        <dbReference type="ARBA" id="ARBA00009427"/>
    </source>
</evidence>
<evidence type="ECO:0000256" key="8">
    <source>
        <dbReference type="ARBA" id="ARBA00048478"/>
    </source>
</evidence>
<dbReference type="InterPro" id="IPR011994">
    <property type="entry name" value="Cytidylate_kinase_dom"/>
</dbReference>
<gene>
    <name evidence="10" type="ordered locus">Tter_0688</name>
</gene>
<name>D1CF99_THET1</name>
<dbReference type="CDD" id="cd02020">
    <property type="entry name" value="CMPK"/>
    <property type="match status" value="1"/>
</dbReference>
<dbReference type="GO" id="GO:0036430">
    <property type="term" value="F:CMP kinase activity"/>
    <property type="evidence" value="ECO:0007669"/>
    <property type="project" value="RHEA"/>
</dbReference>
<dbReference type="InterPro" id="IPR003136">
    <property type="entry name" value="Cytidylate_kin"/>
</dbReference>
<evidence type="ECO:0000256" key="2">
    <source>
        <dbReference type="ARBA" id="ARBA00012906"/>
    </source>
</evidence>
<dbReference type="STRING" id="525904.Tter_0688"/>
<feature type="domain" description="Cytidylate kinase" evidence="9">
    <location>
        <begin position="1"/>
        <end position="196"/>
    </location>
</feature>
<dbReference type="NCBIfam" id="TIGR00017">
    <property type="entry name" value="cmk"/>
    <property type="match status" value="1"/>
</dbReference>
<comment type="catalytic activity">
    <reaction evidence="8">
        <text>CMP + ATP = CDP + ADP</text>
        <dbReference type="Rhea" id="RHEA:11600"/>
        <dbReference type="ChEBI" id="CHEBI:30616"/>
        <dbReference type="ChEBI" id="CHEBI:58069"/>
        <dbReference type="ChEBI" id="CHEBI:60377"/>
        <dbReference type="ChEBI" id="CHEBI:456216"/>
        <dbReference type="EC" id="2.7.4.25"/>
    </reaction>
</comment>
<evidence type="ECO:0000313" key="10">
    <source>
        <dbReference type="EMBL" id="ACZ41605.1"/>
    </source>
</evidence>
<dbReference type="HOGENOM" id="CLU_079959_0_2_0"/>
<evidence type="ECO:0000256" key="6">
    <source>
        <dbReference type="ARBA" id="ARBA00022840"/>
    </source>
</evidence>
<evidence type="ECO:0000256" key="7">
    <source>
        <dbReference type="ARBA" id="ARBA00047615"/>
    </source>
</evidence>
<organism evidence="10 11">
    <name type="scientific">Thermobaculum terrenum (strain ATCC BAA-798 / CCMEE 7001 / YNP1)</name>
    <dbReference type="NCBI Taxonomy" id="525904"/>
    <lineage>
        <taxon>Bacteria</taxon>
        <taxon>Bacillati</taxon>
        <taxon>Chloroflexota</taxon>
        <taxon>Chloroflexia</taxon>
        <taxon>Candidatus Thermobaculales</taxon>
        <taxon>Candidatus Thermobaculaceae</taxon>
        <taxon>Thermobaculum</taxon>
    </lineage>
</organism>
<dbReference type="AlphaFoldDB" id="D1CF99"/>
<dbReference type="Pfam" id="PF02224">
    <property type="entry name" value="Cytidylate_kin"/>
    <property type="match status" value="1"/>
</dbReference>
<sequence>MADRYGYLFFDTGVLYRALALKAIEKNVDPTDEEALANIASSMRVDVLPSPATSHSMYKVIVDGSDVTDRLRSSEVENIVSIVSAHPKVRQSLLEHQRRIAKSGPSVVVGRDIGTVVLPDAQLKIYLDAAPEERANRRYRELLSRGVNTTYEQVLMDIHRRDKLDSSRAASPLRVPKDAVVIDTTGKNIQEVLAEVEHWM</sequence>
<dbReference type="GO" id="GO:0005524">
    <property type="term" value="F:ATP binding"/>
    <property type="evidence" value="ECO:0007669"/>
    <property type="project" value="UniProtKB-KW"/>
</dbReference>
<dbReference type="eggNOG" id="COG0283">
    <property type="taxonomic scope" value="Bacteria"/>
</dbReference>
<accession>D1CF99</accession>
<keyword evidence="6" id="KW-0067">ATP-binding</keyword>
<dbReference type="KEGG" id="ttr:Tter_0688"/>
<dbReference type="Proteomes" id="UP000000323">
    <property type="component" value="Chromosome 1"/>
</dbReference>
<evidence type="ECO:0000256" key="5">
    <source>
        <dbReference type="ARBA" id="ARBA00022777"/>
    </source>
</evidence>
<evidence type="ECO:0000313" key="11">
    <source>
        <dbReference type="Proteomes" id="UP000000323"/>
    </source>
</evidence>
<dbReference type="SUPFAM" id="SSF52540">
    <property type="entry name" value="P-loop containing nucleoside triphosphate hydrolases"/>
    <property type="match status" value="1"/>
</dbReference>
<evidence type="ECO:0000256" key="4">
    <source>
        <dbReference type="ARBA" id="ARBA00022741"/>
    </source>
</evidence>
<dbReference type="GO" id="GO:0036431">
    <property type="term" value="F:dCMP kinase activity"/>
    <property type="evidence" value="ECO:0007669"/>
    <property type="project" value="InterPro"/>
</dbReference>
<proteinExistence type="inferred from homology"/>
<dbReference type="EC" id="2.7.4.25" evidence="2"/>
<evidence type="ECO:0000259" key="9">
    <source>
        <dbReference type="Pfam" id="PF02224"/>
    </source>
</evidence>
<dbReference type="Gene3D" id="3.40.50.300">
    <property type="entry name" value="P-loop containing nucleotide triphosphate hydrolases"/>
    <property type="match status" value="1"/>
</dbReference>
<keyword evidence="4" id="KW-0547">Nucleotide-binding</keyword>